<feature type="transmembrane region" description="Helical" evidence="1">
    <location>
        <begin position="6"/>
        <end position="24"/>
    </location>
</feature>
<accession>A0AAP2G563</accession>
<keyword evidence="1" id="KW-1133">Transmembrane helix</keyword>
<keyword evidence="1" id="KW-0472">Membrane</keyword>
<keyword evidence="3" id="KW-1185">Reference proteome</keyword>
<evidence type="ECO:0000313" key="3">
    <source>
        <dbReference type="Proteomes" id="UP001319104"/>
    </source>
</evidence>
<sequence length="173" mass="19502">MNSRSFILAILGFFAYMAVQAFVLKNVVLFGSAFAFLYVIYILIFPLEIKTIPLMLVSFLLGFSIDIFYDSLGMHTASLVLVAFLRKSWLNVHTPTGGFDDNTDPTVLNMGFGWFLTYALPLILVHHLAFFYIDNLGTDLYIPVIMKAVSSAAFTFILGVIVQMLFYKKKRGI</sequence>
<dbReference type="EMBL" id="JAHCMY010000004">
    <property type="protein sequence ID" value="MBS9524198.1"/>
    <property type="molecule type" value="Genomic_DNA"/>
</dbReference>
<evidence type="ECO:0000313" key="2">
    <source>
        <dbReference type="EMBL" id="MBS9524198.1"/>
    </source>
</evidence>
<proteinExistence type="predicted"/>
<feature type="transmembrane region" description="Helical" evidence="1">
    <location>
        <begin position="145"/>
        <end position="167"/>
    </location>
</feature>
<feature type="transmembrane region" description="Helical" evidence="1">
    <location>
        <begin position="106"/>
        <end position="133"/>
    </location>
</feature>
<gene>
    <name evidence="2" type="ORF">KI659_09250</name>
</gene>
<evidence type="ECO:0000256" key="1">
    <source>
        <dbReference type="SAM" id="Phobius"/>
    </source>
</evidence>
<dbReference type="Proteomes" id="UP001319104">
    <property type="component" value="Unassembled WGS sequence"/>
</dbReference>
<keyword evidence="1" id="KW-0812">Transmembrane</keyword>
<dbReference type="AlphaFoldDB" id="A0AAP2G563"/>
<dbReference type="RefSeq" id="WP_213945064.1">
    <property type="nucleotide sequence ID" value="NZ_JAHBGI010000001.1"/>
</dbReference>
<reference evidence="2 3" key="1">
    <citation type="submission" date="2021-05" db="EMBL/GenBank/DDBJ databases">
        <authorList>
            <person name="Zhang Z.D."/>
            <person name="Osman G."/>
        </authorList>
    </citation>
    <scope>NUCLEOTIDE SEQUENCE [LARGE SCALE GENOMIC DNA]</scope>
    <source>
        <strain evidence="2 3">KCTC 32217</strain>
    </source>
</reference>
<protein>
    <submittedName>
        <fullName evidence="2">Rod shape-determining protein MreD</fullName>
    </submittedName>
</protein>
<name>A0AAP2G563_9BACT</name>
<organism evidence="2 3">
    <name type="scientific">Litoribacter ruber</name>
    <dbReference type="NCBI Taxonomy" id="702568"/>
    <lineage>
        <taxon>Bacteria</taxon>
        <taxon>Pseudomonadati</taxon>
        <taxon>Bacteroidota</taxon>
        <taxon>Cytophagia</taxon>
        <taxon>Cytophagales</taxon>
        <taxon>Cyclobacteriaceae</taxon>
        <taxon>Litoribacter</taxon>
    </lineage>
</organism>
<comment type="caution">
    <text evidence="2">The sequence shown here is derived from an EMBL/GenBank/DDBJ whole genome shotgun (WGS) entry which is preliminary data.</text>
</comment>